<evidence type="ECO:0000313" key="3">
    <source>
        <dbReference type="Proteomes" id="UP000078390"/>
    </source>
</evidence>
<dbReference type="InterPro" id="IPR036412">
    <property type="entry name" value="HAD-like_sf"/>
</dbReference>
<sequence length="228" mass="26283">MNKRIFSWITFDCYGTLIDWETGILETIAPLLERSGLELESLSVLRAYGKLESRFEREYRPYREVLCLVLKGLRERLGFDLQPGEEELLVKSLPEWPPFPEVNFILRELKNRGFRLGIISNIDRDLMAETLKHFVVDFDLVLTAEEARTYKPDPKIFELAFERIGEPRERILHVGQSLFHDIAPARKLGLKTCWVKRPGRDPYGATPPTEVETDLVVSDLSGLLALPL</sequence>
<dbReference type="SFLD" id="SFLDS00003">
    <property type="entry name" value="Haloacid_Dehalogenase"/>
    <property type="match status" value="1"/>
</dbReference>
<dbReference type="EMBL" id="LWLG01000002">
    <property type="protein sequence ID" value="OAQ21214.1"/>
    <property type="molecule type" value="Genomic_DNA"/>
</dbReference>
<dbReference type="AlphaFoldDB" id="A0A179D539"/>
<dbReference type="OrthoDB" id="9785638at2"/>
<dbReference type="NCBIfam" id="TIGR01428">
    <property type="entry name" value="HAD_type_II"/>
    <property type="match status" value="1"/>
</dbReference>
<proteinExistence type="predicted"/>
<dbReference type="CDD" id="cd02588">
    <property type="entry name" value="HAD_L2-DEX"/>
    <property type="match status" value="1"/>
</dbReference>
<keyword evidence="1" id="KW-0378">Hydrolase</keyword>
<dbReference type="STRING" id="999894.TDIS_0434"/>
<name>A0A179D539_9BACT</name>
<dbReference type="InterPro" id="IPR006328">
    <property type="entry name" value="2-HAD"/>
</dbReference>
<dbReference type="PANTHER" id="PTHR43316:SF9">
    <property type="entry name" value="ACID DEHALOGENASE, PUTATIVE (AFU_ORTHOLOGUE AFUA_6G14460)-RELATED"/>
    <property type="match status" value="1"/>
</dbReference>
<dbReference type="NCBIfam" id="TIGR01493">
    <property type="entry name" value="HAD-SF-IA-v2"/>
    <property type="match status" value="1"/>
</dbReference>
<evidence type="ECO:0000256" key="1">
    <source>
        <dbReference type="ARBA" id="ARBA00022801"/>
    </source>
</evidence>
<evidence type="ECO:0000313" key="2">
    <source>
        <dbReference type="EMBL" id="OAQ21214.1"/>
    </source>
</evidence>
<accession>A0A179D539</accession>
<keyword evidence="3" id="KW-1185">Reference proteome</keyword>
<dbReference type="Pfam" id="PF00702">
    <property type="entry name" value="Hydrolase"/>
    <property type="match status" value="1"/>
</dbReference>
<dbReference type="InterPro" id="IPR023214">
    <property type="entry name" value="HAD_sf"/>
</dbReference>
<dbReference type="SUPFAM" id="SSF56784">
    <property type="entry name" value="HAD-like"/>
    <property type="match status" value="1"/>
</dbReference>
<dbReference type="Gene3D" id="3.40.50.1000">
    <property type="entry name" value="HAD superfamily/HAD-like"/>
    <property type="match status" value="1"/>
</dbReference>
<dbReference type="RefSeq" id="WP_068668860.1">
    <property type="nucleotide sequence ID" value="NZ_LWLG01000002.1"/>
</dbReference>
<reference evidence="2 3" key="1">
    <citation type="submission" date="2016-04" db="EMBL/GenBank/DDBJ databases">
        <title>Genome analysis of Thermosulfurimonas dismutans, the first thermophilic sulfur-disproportionating bacterium of the phylum Thermodesulfobacteria.</title>
        <authorList>
            <person name="Mardanov A.V."/>
            <person name="Beletsky A.V."/>
            <person name="Kadnikov V.V."/>
            <person name="Slobodkin A.I."/>
            <person name="Ravin N.V."/>
        </authorList>
    </citation>
    <scope>NUCLEOTIDE SEQUENCE [LARGE SCALE GENOMIC DNA]</scope>
    <source>
        <strain evidence="2 3">S95</strain>
    </source>
</reference>
<dbReference type="NCBIfam" id="TIGR01549">
    <property type="entry name" value="HAD-SF-IA-v1"/>
    <property type="match status" value="1"/>
</dbReference>
<dbReference type="SFLD" id="SFLDG01129">
    <property type="entry name" value="C1.5:_HAD__Beta-PGM__Phosphata"/>
    <property type="match status" value="1"/>
</dbReference>
<gene>
    <name evidence="2" type="ORF">TDIS_0434</name>
</gene>
<organism evidence="2 3">
    <name type="scientific">Thermosulfurimonas dismutans</name>
    <dbReference type="NCBI Taxonomy" id="999894"/>
    <lineage>
        <taxon>Bacteria</taxon>
        <taxon>Pseudomonadati</taxon>
        <taxon>Thermodesulfobacteriota</taxon>
        <taxon>Thermodesulfobacteria</taxon>
        <taxon>Thermodesulfobacteriales</taxon>
        <taxon>Thermodesulfobacteriaceae</taxon>
        <taxon>Thermosulfurimonas</taxon>
    </lineage>
</organism>
<dbReference type="InterPro" id="IPR006439">
    <property type="entry name" value="HAD-SF_hydro_IA"/>
</dbReference>
<dbReference type="InterPro" id="IPR051540">
    <property type="entry name" value="S-2-haloacid_dehalogenase"/>
</dbReference>
<protein>
    <submittedName>
        <fullName evidence="2">2-haloalkanoic acid dehalogenase</fullName>
    </submittedName>
</protein>
<dbReference type="GO" id="GO:0019120">
    <property type="term" value="F:hydrolase activity, acting on acid halide bonds, in C-halide compounds"/>
    <property type="evidence" value="ECO:0007669"/>
    <property type="project" value="InterPro"/>
</dbReference>
<dbReference type="Proteomes" id="UP000078390">
    <property type="component" value="Unassembled WGS sequence"/>
</dbReference>
<dbReference type="PATRIC" id="fig|999894.6.peg.436"/>
<dbReference type="PRINTS" id="PR00413">
    <property type="entry name" value="HADHALOGNASE"/>
</dbReference>
<dbReference type="PANTHER" id="PTHR43316">
    <property type="entry name" value="HYDROLASE, HALOACID DELAHOGENASE-RELATED"/>
    <property type="match status" value="1"/>
</dbReference>
<comment type="caution">
    <text evidence="2">The sequence shown here is derived from an EMBL/GenBank/DDBJ whole genome shotgun (WGS) entry which is preliminary data.</text>
</comment>
<dbReference type="Gene3D" id="1.10.150.750">
    <property type="match status" value="1"/>
</dbReference>